<feature type="compositionally biased region" description="Low complexity" evidence="1">
    <location>
        <begin position="69"/>
        <end position="79"/>
    </location>
</feature>
<feature type="compositionally biased region" description="Basic residues" evidence="1">
    <location>
        <begin position="37"/>
        <end position="48"/>
    </location>
</feature>
<dbReference type="AlphaFoldDB" id="A0A6C0AYA3"/>
<feature type="region of interest" description="Disordered" evidence="1">
    <location>
        <begin position="1"/>
        <end position="99"/>
    </location>
</feature>
<sequence>MKKVYGVQKDISFLKRNSRFGGDNNDDFLSRVENTHKKAQKMAQKKAQKMAQQASPRSPEQTPAPTRESSGTSSSGSLSQVPFQSSPASPLKRNRQKSTEPYINLDLNKKVELLYHNSVLEFMDENKGIKVGDIILWYTRRKLKGKRIVSGNEVFTYIGVVTSIYTYRRDQTKVVILFQDGEIFYIPIEKFSFINDYIDNQREDDVFYIYPYTYPGINDNIKMITIVPVSIGTGEIDKEVLEEVQQFIPQVFQIEFNTFIENNKIGKEESSEQVYKEYESWTKSKTNPITFTYDLDESKKEKMKKIFVADQFKDFISNNPTWSNIQLKNNQKEILERILTNLGVENVRTFNPIYYLIQLLKDDVTSLSLEKIFENLQIESNLNLNIPNFLTVLILLTKKGELSKLSQIKGKHIKFINYFLTKIIDESNTDILFSIDALSSTSNIAPFVQILKYYNSRTYTSPATYADGATTDTITKQYYSQRKVDYITLLKDSIKLEIPGLLDFTFTRNDPTKTFQYKLSINKFGIVNNCRKMDSNKDGKYTIENSISKIEKFVNTINLDNLEDNSNKIKLTNDLCEKSSKTIMDLSKVLFFLLYIKETKTDENNIFFTNDIILSLIAKYLLKEQSCVVYASGEPSYNTYGKFNIVFTKKEIEQLNSEPRQSSFGKTFIKQIENDILYLSKKG</sequence>
<feature type="compositionally biased region" description="Polar residues" evidence="1">
    <location>
        <begin position="55"/>
        <end position="68"/>
    </location>
</feature>
<dbReference type="EMBL" id="MN739039">
    <property type="protein sequence ID" value="QHS84967.1"/>
    <property type="molecule type" value="Genomic_DNA"/>
</dbReference>
<reference evidence="2" key="1">
    <citation type="journal article" date="2020" name="Nature">
        <title>Giant virus diversity and host interactions through global metagenomics.</title>
        <authorList>
            <person name="Schulz F."/>
            <person name="Roux S."/>
            <person name="Paez-Espino D."/>
            <person name="Jungbluth S."/>
            <person name="Walsh D.A."/>
            <person name="Denef V.J."/>
            <person name="McMahon K.D."/>
            <person name="Konstantinidis K.T."/>
            <person name="Eloe-Fadrosh E.A."/>
            <person name="Kyrpides N.C."/>
            <person name="Woyke T."/>
        </authorList>
    </citation>
    <scope>NUCLEOTIDE SEQUENCE</scope>
    <source>
        <strain evidence="2">GVMAG-M-3300009182-67</strain>
    </source>
</reference>
<protein>
    <submittedName>
        <fullName evidence="2">Uncharacterized protein</fullName>
    </submittedName>
</protein>
<accession>A0A6C0AYA3</accession>
<name>A0A6C0AYA3_9ZZZZ</name>
<organism evidence="2">
    <name type="scientific">viral metagenome</name>
    <dbReference type="NCBI Taxonomy" id="1070528"/>
    <lineage>
        <taxon>unclassified sequences</taxon>
        <taxon>metagenomes</taxon>
        <taxon>organismal metagenomes</taxon>
    </lineage>
</organism>
<evidence type="ECO:0000256" key="1">
    <source>
        <dbReference type="SAM" id="MobiDB-lite"/>
    </source>
</evidence>
<evidence type="ECO:0000313" key="2">
    <source>
        <dbReference type="EMBL" id="QHS84967.1"/>
    </source>
</evidence>
<proteinExistence type="predicted"/>